<proteinExistence type="predicted"/>
<feature type="signal peptide" evidence="2">
    <location>
        <begin position="1"/>
        <end position="21"/>
    </location>
</feature>
<evidence type="ECO:0000313" key="4">
    <source>
        <dbReference type="Proteomes" id="UP001382904"/>
    </source>
</evidence>
<comment type="caution">
    <text evidence="3">The sequence shown here is derived from an EMBL/GenBank/DDBJ whole genome shotgun (WGS) entry which is preliminary data.</text>
</comment>
<feature type="chain" id="PRO_5045058688" description="DUF998 domain-containing protein" evidence="2">
    <location>
        <begin position="22"/>
        <end position="161"/>
    </location>
</feature>
<keyword evidence="2" id="KW-0732">Signal</keyword>
<feature type="transmembrane region" description="Helical" evidence="1">
    <location>
        <begin position="127"/>
        <end position="147"/>
    </location>
</feature>
<keyword evidence="4" id="KW-1185">Reference proteome</keyword>
<evidence type="ECO:0000313" key="3">
    <source>
        <dbReference type="EMBL" id="MEJ8645982.1"/>
    </source>
</evidence>
<dbReference type="EMBL" id="JBBKAM010000004">
    <property type="protein sequence ID" value="MEJ8645982.1"/>
    <property type="molecule type" value="Genomic_DNA"/>
</dbReference>
<keyword evidence="1" id="KW-0812">Transmembrane</keyword>
<dbReference type="Proteomes" id="UP001382904">
    <property type="component" value="Unassembled WGS sequence"/>
</dbReference>
<gene>
    <name evidence="3" type="ORF">WKI68_41760</name>
</gene>
<evidence type="ECO:0000256" key="1">
    <source>
        <dbReference type="SAM" id="Phobius"/>
    </source>
</evidence>
<name>A0ABU8UDM2_9ACTN</name>
<keyword evidence="1" id="KW-1133">Transmembrane helix</keyword>
<keyword evidence="1" id="KW-0472">Membrane</keyword>
<organism evidence="3 4">
    <name type="scientific">Streptomyces caledonius</name>
    <dbReference type="NCBI Taxonomy" id="3134107"/>
    <lineage>
        <taxon>Bacteria</taxon>
        <taxon>Bacillati</taxon>
        <taxon>Actinomycetota</taxon>
        <taxon>Actinomycetes</taxon>
        <taxon>Kitasatosporales</taxon>
        <taxon>Streptomycetaceae</taxon>
        <taxon>Streptomyces</taxon>
    </lineage>
</organism>
<evidence type="ECO:0000256" key="2">
    <source>
        <dbReference type="SAM" id="SignalP"/>
    </source>
</evidence>
<reference evidence="3 4" key="1">
    <citation type="submission" date="2024-03" db="EMBL/GenBank/DDBJ databases">
        <title>Novel Streptomyces species of biotechnological and ecological value are a feature of Machair soil.</title>
        <authorList>
            <person name="Prole J.R."/>
            <person name="Goodfellow M."/>
            <person name="Allenby N."/>
            <person name="Ward A.C."/>
        </authorList>
    </citation>
    <scope>NUCLEOTIDE SEQUENCE [LARGE SCALE GENOMIC DNA]</scope>
    <source>
        <strain evidence="3 4">MS1.HAVA.3</strain>
    </source>
</reference>
<protein>
    <recommendedName>
        <fullName evidence="5">DUF998 domain-containing protein</fullName>
    </recommendedName>
</protein>
<accession>A0ABU8UDM2</accession>
<sequence length="161" mass="16327">MSRSHKKHLAAALTACLGALAYTVSKVDLAREGELGMPGFPAPTEAYAAVANVETAQLANAALGLLMAVVALLLVRLPRTPLVRWPALVLSWAGIAMVGAGVLGFGARAAGLAPSLGATPPHMPTALAALLVGAVWVTAWTIAAVTATRSSRRRCAAGANL</sequence>
<feature type="transmembrane region" description="Helical" evidence="1">
    <location>
        <begin position="87"/>
        <end position="107"/>
    </location>
</feature>
<feature type="transmembrane region" description="Helical" evidence="1">
    <location>
        <begin position="58"/>
        <end position="75"/>
    </location>
</feature>
<evidence type="ECO:0008006" key="5">
    <source>
        <dbReference type="Google" id="ProtNLM"/>
    </source>
</evidence>